<evidence type="ECO:0000313" key="3">
    <source>
        <dbReference type="Proteomes" id="UP001500994"/>
    </source>
</evidence>
<keyword evidence="3" id="KW-1185">Reference proteome</keyword>
<evidence type="ECO:0000313" key="2">
    <source>
        <dbReference type="EMBL" id="GAA2646732.1"/>
    </source>
</evidence>
<gene>
    <name evidence="2" type="ORF">GCM10009864_06720</name>
</gene>
<reference evidence="3" key="1">
    <citation type="journal article" date="2019" name="Int. J. Syst. Evol. Microbiol.">
        <title>The Global Catalogue of Microorganisms (GCM) 10K type strain sequencing project: providing services to taxonomists for standard genome sequencing and annotation.</title>
        <authorList>
            <consortium name="The Broad Institute Genomics Platform"/>
            <consortium name="The Broad Institute Genome Sequencing Center for Infectious Disease"/>
            <person name="Wu L."/>
            <person name="Ma J."/>
        </authorList>
    </citation>
    <scope>NUCLEOTIDE SEQUENCE [LARGE SCALE GENOMIC DNA]</scope>
    <source>
        <strain evidence="3">JCM 16374</strain>
    </source>
</reference>
<dbReference type="Proteomes" id="UP001500994">
    <property type="component" value="Unassembled WGS sequence"/>
</dbReference>
<sequence length="103" mass="11118">MGQGFRNNGHYLRGGGRIITQHCMIPVHKSPIPADVRDASTLVPGDINNRITRTVTLGAVPACPASKIASRLVGLSRKRSPKDGMYTHKPVAECDKGRSTPEE</sequence>
<organism evidence="2 3">
    <name type="scientific">Streptomyces lunalinharesii</name>
    <dbReference type="NCBI Taxonomy" id="333384"/>
    <lineage>
        <taxon>Bacteria</taxon>
        <taxon>Bacillati</taxon>
        <taxon>Actinomycetota</taxon>
        <taxon>Actinomycetes</taxon>
        <taxon>Kitasatosporales</taxon>
        <taxon>Streptomycetaceae</taxon>
        <taxon>Streptomyces</taxon>
    </lineage>
</organism>
<name>A0ABP6DPS4_9ACTN</name>
<protein>
    <submittedName>
        <fullName evidence="2">Uncharacterized protein</fullName>
    </submittedName>
</protein>
<feature type="region of interest" description="Disordered" evidence="1">
    <location>
        <begin position="79"/>
        <end position="103"/>
    </location>
</feature>
<evidence type="ECO:0000256" key="1">
    <source>
        <dbReference type="SAM" id="MobiDB-lite"/>
    </source>
</evidence>
<comment type="caution">
    <text evidence="2">The sequence shown here is derived from an EMBL/GenBank/DDBJ whole genome shotgun (WGS) entry which is preliminary data.</text>
</comment>
<accession>A0ABP6DPS4</accession>
<dbReference type="EMBL" id="BAAARK010000001">
    <property type="protein sequence ID" value="GAA2646732.1"/>
    <property type="molecule type" value="Genomic_DNA"/>
</dbReference>
<feature type="compositionally biased region" description="Basic and acidic residues" evidence="1">
    <location>
        <begin position="81"/>
        <end position="103"/>
    </location>
</feature>
<proteinExistence type="predicted"/>